<dbReference type="Gene3D" id="3.30.70.270">
    <property type="match status" value="1"/>
</dbReference>
<dbReference type="PANTHER" id="PTHR24559:SF457">
    <property type="entry name" value="RNA-DIRECTED DNA POLYMERASE HOMOLOG"/>
    <property type="match status" value="1"/>
</dbReference>
<dbReference type="AlphaFoldDB" id="A0A438HJJ7"/>
<sequence>MIGICCILEAAPHEPHSAFDMFEVSMLELDGDDSITDVATPDLTSVKEALDPMDPPLSFDSMFGFVISYDIHDIDDVGDPDGPLSGQSDCDSDSEERKVTPISSSTESVKEEIQKPPSVSFLSMVEYPEWLANVVTVPKNDDKVRVRVDFRDLNKANPKDDFLLPHIDMLVDSTVGHSMLSFVDRFSRIGSSRWGCNYGDVCFPNRVMPFGLKNAGATYHRVATTLFHDMMHKDVEIYMDDMIVKSQDRAVWNDDCQHTFEKIKECLISPPVLMPPTPGSLLLLYLSVLDIVLECMLAQLDDLGKERAIYYLSKRMLEYQRRYIMIERLCLALVWATRRLRHYVIEYSIRLVS</sequence>
<evidence type="ECO:0000313" key="4">
    <source>
        <dbReference type="Proteomes" id="UP000288805"/>
    </source>
</evidence>
<proteinExistence type="predicted"/>
<dbReference type="Proteomes" id="UP000288805">
    <property type="component" value="Unassembled WGS sequence"/>
</dbReference>
<evidence type="ECO:0000259" key="2">
    <source>
        <dbReference type="Pfam" id="PF17919"/>
    </source>
</evidence>
<dbReference type="InterPro" id="IPR041577">
    <property type="entry name" value="RT_RNaseH_2"/>
</dbReference>
<dbReference type="SUPFAM" id="SSF56672">
    <property type="entry name" value="DNA/RNA polymerases"/>
    <property type="match status" value="1"/>
</dbReference>
<reference evidence="3 4" key="1">
    <citation type="journal article" date="2018" name="PLoS Genet.">
        <title>Population sequencing reveals clonal diversity and ancestral inbreeding in the grapevine cultivar Chardonnay.</title>
        <authorList>
            <person name="Roach M.J."/>
            <person name="Johnson D.L."/>
            <person name="Bohlmann J."/>
            <person name="van Vuuren H.J."/>
            <person name="Jones S.J."/>
            <person name="Pretorius I.S."/>
            <person name="Schmidt S.A."/>
            <person name="Borneman A.R."/>
        </authorList>
    </citation>
    <scope>NUCLEOTIDE SEQUENCE [LARGE SCALE GENOMIC DNA]</scope>
    <source>
        <strain evidence="4">cv. Chardonnay</strain>
        <tissue evidence="3">Leaf</tissue>
    </source>
</reference>
<feature type="domain" description="Reverse transcriptase/retrotransposon-derived protein RNase H-like" evidence="2">
    <location>
        <begin position="252"/>
        <end position="349"/>
    </location>
</feature>
<dbReference type="InterPro" id="IPR043502">
    <property type="entry name" value="DNA/RNA_pol_sf"/>
</dbReference>
<dbReference type="PANTHER" id="PTHR24559">
    <property type="entry name" value="TRANSPOSON TY3-I GAG-POL POLYPROTEIN"/>
    <property type="match status" value="1"/>
</dbReference>
<name>A0A438HJJ7_VITVI</name>
<dbReference type="InterPro" id="IPR053134">
    <property type="entry name" value="RNA-dir_DNA_polymerase"/>
</dbReference>
<evidence type="ECO:0000256" key="1">
    <source>
        <dbReference type="SAM" id="MobiDB-lite"/>
    </source>
</evidence>
<dbReference type="Pfam" id="PF17919">
    <property type="entry name" value="RT_RNaseH_2"/>
    <property type="match status" value="1"/>
</dbReference>
<dbReference type="EMBL" id="QGNW01000213">
    <property type="protein sequence ID" value="RVW84665.1"/>
    <property type="molecule type" value="Genomic_DNA"/>
</dbReference>
<dbReference type="InterPro" id="IPR043128">
    <property type="entry name" value="Rev_trsase/Diguanyl_cyclase"/>
</dbReference>
<feature type="region of interest" description="Disordered" evidence="1">
    <location>
        <begin position="77"/>
        <end position="113"/>
    </location>
</feature>
<dbReference type="CDD" id="cd01647">
    <property type="entry name" value="RT_LTR"/>
    <property type="match status" value="1"/>
</dbReference>
<protein>
    <recommendedName>
        <fullName evidence="2">Reverse transcriptase/retrotransposon-derived protein RNase H-like domain-containing protein</fullName>
    </recommendedName>
</protein>
<evidence type="ECO:0000313" key="3">
    <source>
        <dbReference type="EMBL" id="RVW84665.1"/>
    </source>
</evidence>
<organism evidence="3 4">
    <name type="scientific">Vitis vinifera</name>
    <name type="common">Grape</name>
    <dbReference type="NCBI Taxonomy" id="29760"/>
    <lineage>
        <taxon>Eukaryota</taxon>
        <taxon>Viridiplantae</taxon>
        <taxon>Streptophyta</taxon>
        <taxon>Embryophyta</taxon>
        <taxon>Tracheophyta</taxon>
        <taxon>Spermatophyta</taxon>
        <taxon>Magnoliopsida</taxon>
        <taxon>eudicotyledons</taxon>
        <taxon>Gunneridae</taxon>
        <taxon>Pentapetalae</taxon>
        <taxon>rosids</taxon>
        <taxon>Vitales</taxon>
        <taxon>Vitaceae</taxon>
        <taxon>Viteae</taxon>
        <taxon>Vitis</taxon>
    </lineage>
</organism>
<accession>A0A438HJJ7</accession>
<comment type="caution">
    <text evidence="3">The sequence shown here is derived from an EMBL/GenBank/DDBJ whole genome shotgun (WGS) entry which is preliminary data.</text>
</comment>
<gene>
    <name evidence="3" type="ORF">CK203_044600</name>
</gene>